<feature type="coiled-coil region" evidence="1">
    <location>
        <begin position="54"/>
        <end position="102"/>
    </location>
</feature>
<evidence type="ECO:0000313" key="2">
    <source>
        <dbReference type="EMBL" id="CAF0933567.1"/>
    </source>
</evidence>
<evidence type="ECO:0000256" key="1">
    <source>
        <dbReference type="SAM" id="Coils"/>
    </source>
</evidence>
<dbReference type="EMBL" id="CAJNOR010000505">
    <property type="protein sequence ID" value="CAF0933567.1"/>
    <property type="molecule type" value="Genomic_DNA"/>
</dbReference>
<reference evidence="2" key="1">
    <citation type="submission" date="2021-02" db="EMBL/GenBank/DDBJ databases">
        <authorList>
            <person name="Nowell W R."/>
        </authorList>
    </citation>
    <scope>NUCLEOTIDE SEQUENCE</scope>
</reference>
<organism evidence="2 3">
    <name type="scientific">Adineta ricciae</name>
    <name type="common">Rotifer</name>
    <dbReference type="NCBI Taxonomy" id="249248"/>
    <lineage>
        <taxon>Eukaryota</taxon>
        <taxon>Metazoa</taxon>
        <taxon>Spiralia</taxon>
        <taxon>Gnathifera</taxon>
        <taxon>Rotifera</taxon>
        <taxon>Eurotatoria</taxon>
        <taxon>Bdelloidea</taxon>
        <taxon>Adinetida</taxon>
        <taxon>Adinetidae</taxon>
        <taxon>Adineta</taxon>
    </lineage>
</organism>
<accession>A0A814C0Z0</accession>
<keyword evidence="3" id="KW-1185">Reference proteome</keyword>
<comment type="caution">
    <text evidence="2">The sequence shown here is derived from an EMBL/GenBank/DDBJ whole genome shotgun (WGS) entry which is preliminary data.</text>
</comment>
<evidence type="ECO:0008006" key="4">
    <source>
        <dbReference type="Google" id="ProtNLM"/>
    </source>
</evidence>
<gene>
    <name evidence="2" type="ORF">XAT740_LOCUS9716</name>
</gene>
<dbReference type="Proteomes" id="UP000663828">
    <property type="component" value="Unassembled WGS sequence"/>
</dbReference>
<evidence type="ECO:0000313" key="3">
    <source>
        <dbReference type="Proteomes" id="UP000663828"/>
    </source>
</evidence>
<name>A0A814C0Z0_ADIRI</name>
<sequence>MSSINGSISAILNKPNKTTDDLQQVIDEWHQNLLRNEEHLLQFANQLEQKQQSLNQTTNSIIQTQNLLANLEKNLQQFQLSVQTLAKYNDELETSVEQLNADSKSLLPNIRCNLKTDQDRSITYELMDSVDTHLNELDQTMKQINNALQINTDHSILKTTDELQTCFHDVHNLQETIKQIKIE</sequence>
<protein>
    <recommendedName>
        <fullName evidence="4">Nucleoporin NSP1-like C-terminal domain-containing protein</fullName>
    </recommendedName>
</protein>
<keyword evidence="1" id="KW-0175">Coiled coil</keyword>
<proteinExistence type="predicted"/>
<dbReference type="AlphaFoldDB" id="A0A814C0Z0"/>